<dbReference type="CDD" id="cd02000">
    <property type="entry name" value="TPP_E1_PDC_ADC_BCADC"/>
    <property type="match status" value="1"/>
</dbReference>
<protein>
    <submittedName>
        <fullName evidence="5">Branched-chain alpha-keto acid dehydrogenase E1 component</fullName>
    </submittedName>
</protein>
<accession>A0AA45WXD0</accession>
<organism evidence="5 6">
    <name type="scientific">Anoxynatronum buryatiense</name>
    <dbReference type="NCBI Taxonomy" id="489973"/>
    <lineage>
        <taxon>Bacteria</taxon>
        <taxon>Bacillati</taxon>
        <taxon>Bacillota</taxon>
        <taxon>Clostridia</taxon>
        <taxon>Eubacteriales</taxon>
        <taxon>Clostridiaceae</taxon>
        <taxon>Anoxynatronum</taxon>
    </lineage>
</organism>
<dbReference type="Proteomes" id="UP001158066">
    <property type="component" value="Unassembled WGS sequence"/>
</dbReference>
<keyword evidence="6" id="KW-1185">Reference proteome</keyword>
<dbReference type="GO" id="GO:0004739">
    <property type="term" value="F:pyruvate dehydrogenase (acetyl-transferring) activity"/>
    <property type="evidence" value="ECO:0007669"/>
    <property type="project" value="TreeGrafter"/>
</dbReference>
<dbReference type="InterPro" id="IPR050642">
    <property type="entry name" value="PDH_E1_Alpha_Subunit"/>
</dbReference>
<proteinExistence type="predicted"/>
<gene>
    <name evidence="5" type="ORF">SAMN06296020_11171</name>
</gene>
<sequence length="326" mass="36051">MKYSKNELLKFYEQLVLGRKYEEKIITFLGKGKLQGFFHLGIGQEAAQVGVVNALGPNDYLVPTHRFHPGLVNKLDIKKLTAELFGKSSGYNRGKAFTFHISSKEDRLLPVNGMLGAGIPEAVGYAWALKQDNQDSVVVCVLGDGTASEGNVHEGMNIAALLNVPIVFYIENNGWAISCPTDEQTKIENLSTRALAYGMTGETIDGNDVIKVKETLERAIAKAKNGEPNIVEAKTYRWRGHFEGDPGFYRDDEKHKAAMKDDCIKRMENLLIEQGASAKELAEIADKVQLLIDDAFDYAEKEPLPTPEDILDLDQVYATNLGGELL</sequence>
<comment type="caution">
    <text evidence="5">The sequence shown here is derived from an EMBL/GenBank/DDBJ whole genome shotgun (WGS) entry which is preliminary data.</text>
</comment>
<evidence type="ECO:0000313" key="5">
    <source>
        <dbReference type="EMBL" id="SMP63922.1"/>
    </source>
</evidence>
<reference evidence="5" key="1">
    <citation type="submission" date="2017-05" db="EMBL/GenBank/DDBJ databases">
        <authorList>
            <person name="Varghese N."/>
            <person name="Submissions S."/>
        </authorList>
    </citation>
    <scope>NUCLEOTIDE SEQUENCE</scope>
    <source>
        <strain evidence="5">Su22</strain>
    </source>
</reference>
<dbReference type="SUPFAM" id="SSF52518">
    <property type="entry name" value="Thiamin diphosphate-binding fold (THDP-binding)"/>
    <property type="match status" value="1"/>
</dbReference>
<dbReference type="AlphaFoldDB" id="A0AA45WXD0"/>
<dbReference type="GO" id="GO:0006086">
    <property type="term" value="P:pyruvate decarboxylation to acetyl-CoA"/>
    <property type="evidence" value="ECO:0007669"/>
    <property type="project" value="TreeGrafter"/>
</dbReference>
<dbReference type="Pfam" id="PF00676">
    <property type="entry name" value="E1_dh"/>
    <property type="match status" value="1"/>
</dbReference>
<dbReference type="RefSeq" id="WP_283409988.1">
    <property type="nucleotide sequence ID" value="NZ_FXUF01000011.1"/>
</dbReference>
<dbReference type="InterPro" id="IPR001017">
    <property type="entry name" value="DH_E1"/>
</dbReference>
<name>A0AA45WXD0_9CLOT</name>
<evidence type="ECO:0000313" key="6">
    <source>
        <dbReference type="Proteomes" id="UP001158066"/>
    </source>
</evidence>
<comment type="cofactor">
    <cofactor evidence="1">
        <name>thiamine diphosphate</name>
        <dbReference type="ChEBI" id="CHEBI:58937"/>
    </cofactor>
</comment>
<dbReference type="PANTHER" id="PTHR11516">
    <property type="entry name" value="PYRUVATE DEHYDROGENASE E1 COMPONENT, ALPHA SUBUNIT BACTERIAL AND ORGANELLAR"/>
    <property type="match status" value="1"/>
</dbReference>
<feature type="domain" description="Dehydrogenase E1 component" evidence="4">
    <location>
        <begin position="15"/>
        <end position="308"/>
    </location>
</feature>
<keyword evidence="3" id="KW-0786">Thiamine pyrophosphate</keyword>
<evidence type="ECO:0000256" key="2">
    <source>
        <dbReference type="ARBA" id="ARBA00023002"/>
    </source>
</evidence>
<dbReference type="EMBL" id="FXUF01000011">
    <property type="protein sequence ID" value="SMP63922.1"/>
    <property type="molecule type" value="Genomic_DNA"/>
</dbReference>
<dbReference type="PANTHER" id="PTHR11516:SF41">
    <property type="entry name" value="3-METHYL-2-OXOBUTANOATE DEHYDROGENASE SUBUNIT ALPHA"/>
    <property type="match status" value="1"/>
</dbReference>
<evidence type="ECO:0000259" key="4">
    <source>
        <dbReference type="Pfam" id="PF00676"/>
    </source>
</evidence>
<keyword evidence="2" id="KW-0560">Oxidoreductase</keyword>
<evidence type="ECO:0000256" key="3">
    <source>
        <dbReference type="ARBA" id="ARBA00023052"/>
    </source>
</evidence>
<dbReference type="Gene3D" id="3.40.50.970">
    <property type="match status" value="1"/>
</dbReference>
<dbReference type="InterPro" id="IPR029061">
    <property type="entry name" value="THDP-binding"/>
</dbReference>
<evidence type="ECO:0000256" key="1">
    <source>
        <dbReference type="ARBA" id="ARBA00001964"/>
    </source>
</evidence>